<comment type="caution">
    <text evidence="1">The sequence shown here is derived from an EMBL/GenBank/DDBJ whole genome shotgun (WGS) entry which is preliminary data.</text>
</comment>
<dbReference type="Proteomes" id="UP000028302">
    <property type="component" value="Unassembled WGS sequence"/>
</dbReference>
<reference evidence="1 2" key="1">
    <citation type="submission" date="2013-03" db="EMBL/GenBank/DDBJ databases">
        <title>Salinisphaera hydrothermalis C41B8 Genome Sequencing.</title>
        <authorList>
            <person name="Li C."/>
            <person name="Lai Q."/>
            <person name="Shao Z."/>
        </authorList>
    </citation>
    <scope>NUCLEOTIDE SEQUENCE [LARGE SCALE GENOMIC DNA]</scope>
    <source>
        <strain evidence="1 2">C41B8</strain>
    </source>
</reference>
<evidence type="ECO:0000313" key="1">
    <source>
        <dbReference type="EMBL" id="KEZ75618.1"/>
    </source>
</evidence>
<name>A0A084IFY4_SALHC</name>
<sequence length="61" mass="6562">MCARLACLPGQRMDTVLMALIEQPVPGGVEFNVIDSRTESIMRFQVGLVALCACGMLGSNF</sequence>
<protein>
    <submittedName>
        <fullName evidence="1">Uncharacterized protein</fullName>
    </submittedName>
</protein>
<proteinExistence type="predicted"/>
<evidence type="ECO:0000313" key="2">
    <source>
        <dbReference type="Proteomes" id="UP000028302"/>
    </source>
</evidence>
<organism evidence="1 2">
    <name type="scientific">Salinisphaera hydrothermalis (strain C41B8)</name>
    <dbReference type="NCBI Taxonomy" id="1304275"/>
    <lineage>
        <taxon>Bacteria</taxon>
        <taxon>Pseudomonadati</taxon>
        <taxon>Pseudomonadota</taxon>
        <taxon>Gammaproteobacteria</taxon>
        <taxon>Salinisphaerales</taxon>
        <taxon>Salinisphaeraceae</taxon>
        <taxon>Salinisphaera</taxon>
    </lineage>
</organism>
<keyword evidence="2" id="KW-1185">Reference proteome</keyword>
<accession>A0A084IFY4</accession>
<dbReference type="AlphaFoldDB" id="A0A084IFY4"/>
<dbReference type="EMBL" id="APNK01000079">
    <property type="protein sequence ID" value="KEZ75618.1"/>
    <property type="molecule type" value="Genomic_DNA"/>
</dbReference>
<gene>
    <name evidence="1" type="ORF">C41B8_19096</name>
</gene>